<sequence length="167" mass="17886">MTSPTPPETAGDCEVCRTPVALADPCVWSDETYPTHVACVAALELTRWVWAGDLAYHSTAVEIWATGQDLDNTDPRVREAGDINDWLIETRGELERRAGHWAATPLVGLAAALDATGADHLPAWVVDSIHAAAALRVLDNDIHSADAEALQPGRELPAVGIYALLTD</sequence>
<dbReference type="RefSeq" id="WP_071065855.1">
    <property type="nucleotide sequence ID" value="NZ_MAXA01000240.1"/>
</dbReference>
<keyword evidence="2" id="KW-1185">Reference proteome</keyword>
<name>A0A1S1PPP3_9ACTN</name>
<dbReference type="AlphaFoldDB" id="A0A1S1PPP3"/>
<accession>A0A1S1PPP3</accession>
<comment type="caution">
    <text evidence="1">The sequence shown here is derived from an EMBL/GenBank/DDBJ whole genome shotgun (WGS) entry which is preliminary data.</text>
</comment>
<evidence type="ECO:0000313" key="2">
    <source>
        <dbReference type="Proteomes" id="UP000179769"/>
    </source>
</evidence>
<reference evidence="2" key="1">
    <citation type="submission" date="2016-07" db="EMBL/GenBank/DDBJ databases">
        <title>Frankia sp. NRRL B-16219 Genome sequencing.</title>
        <authorList>
            <person name="Ghodhbane-Gtari F."/>
            <person name="Swanson E."/>
            <person name="Gueddou A."/>
            <person name="Louati M."/>
            <person name="Nouioui I."/>
            <person name="Hezbri K."/>
            <person name="Abebe-Akele F."/>
            <person name="Simpson S."/>
            <person name="Morris K."/>
            <person name="Thomas K."/>
            <person name="Gtari M."/>
            <person name="Tisa L.S."/>
        </authorList>
    </citation>
    <scope>NUCLEOTIDE SEQUENCE [LARGE SCALE GENOMIC DNA]</scope>
    <source>
        <strain evidence="2">NRRL B-16219</strain>
    </source>
</reference>
<dbReference type="Proteomes" id="UP000179769">
    <property type="component" value="Unassembled WGS sequence"/>
</dbReference>
<evidence type="ECO:0000313" key="1">
    <source>
        <dbReference type="EMBL" id="OHV23257.1"/>
    </source>
</evidence>
<dbReference type="EMBL" id="MAXA01000240">
    <property type="protein sequence ID" value="OHV23257.1"/>
    <property type="molecule type" value="Genomic_DNA"/>
</dbReference>
<organism evidence="1 2">
    <name type="scientific">Parafrankia soli</name>
    <dbReference type="NCBI Taxonomy" id="2599596"/>
    <lineage>
        <taxon>Bacteria</taxon>
        <taxon>Bacillati</taxon>
        <taxon>Actinomycetota</taxon>
        <taxon>Actinomycetes</taxon>
        <taxon>Frankiales</taxon>
        <taxon>Frankiaceae</taxon>
        <taxon>Parafrankia</taxon>
    </lineage>
</organism>
<protein>
    <submittedName>
        <fullName evidence="1">Uncharacterized protein</fullName>
    </submittedName>
</protein>
<proteinExistence type="predicted"/>
<gene>
    <name evidence="1" type="ORF">BBK14_24355</name>
</gene>
<dbReference type="OrthoDB" id="3213868at2"/>